<evidence type="ECO:0000259" key="1">
    <source>
        <dbReference type="Pfam" id="PF13569"/>
    </source>
</evidence>
<sequence>MTDSGKSGGWIKRLMGKASSVMGSPAHPELTKHFSWLDQVEKGLTAKVVSFILTQENATVIASLEALSAQISQARPELGYDSRKIESWSYFKPNFIINQANDLGQRERFIRIITLTDFAHTSFHEISSDAVGNDVQSLLHCFSDFSYGINNTSARFSLDDLVALICKLGGRPADLIDHITLGNYSNLPKHFGTGDALEKVHEYVYNLDAPEVIEGIKRQSNNDRVAAVKALTWRKIASRPAYLDFLLEIFTTGATSLRDASRAALLTHDHDIVTQKVIPLVSAGKIAVRTAAIQILGDIGTKPALDALQERREVEKTQNLQMLLDQIIGSDGNSEEAKVDGGYKAVNDTVITLPDRIILSQEAGAPFDKDDLATLQEIDARLEKSALERFEIGKANGYKPKRPQKVTTGADIFALFTGKKELRTRHNRSEHDQTKFVTLAYIPQSYHAWIIQAFGRLPVAQALDLSVAATGSLYFLTSQWYRDDPTSEWILEALRAGKFDLRDVLETAEKHKLSIRHTFHDNESENASPGDFTRSWMVSTTQHGISAAASLSESYEPETYWPLIAEHLDVIADALPPTTLAAQQNSGALALIGLLPALPAHLVPQILFVAIGESRTARERARALLADVPDLDDTIATTLTDKRQAVRANAAAFLAQRGAKATLPQLIKRLKVEKSETARAAMISAVADLGGDTGPYLSQKALVAEAEKLVAKLSADKIDWLPVDQAPALHWKDGKKVEPVILDAWLRLAVKIKSLEDGALFDLYLSQIKPEDAEKLAVWVLTSWIGYDTQRPSKSELIAEVTPTAQQYKSQYTHYKDTPLDEIVAMLIRYRMQSYPNSGSASKGILALTYSATPSLMARVIAAYLKEHGKRVAQAKTLVEVLAGAGTPEAIQVLVATSTRFKQRSVREFAETCVTRLAEERGWTADELADRSIPSGGLEEGGVMELEVGEELKTYTVRLAPDMTVRIVSPTGKEVKSLPAGTDAATKEAKALLSALKKTVKTVTAQQQTRLYEAMMAERIWKRDDWQSDLNAHPIMSRLTDRVVWRALAEDHTTLTTFRPTPEGDLFDVEGDDADISAAKYIDIAHSATMPAAQRESWQTHMTDFEITPLFAQFSRPVLELTATQRGETKITDREGWLMEALKLRSATSKLGYDRGPVEDGAGFSEYSKTFRSAGLNATLHFTGSYVPEDNIPVAIMHMTFNKGHRSLKLGDVPPLLLSECWNDMHDIAKSGAFDPEWQKKGLY</sequence>
<feature type="domain" description="DUF4132" evidence="1">
    <location>
        <begin position="972"/>
        <end position="1153"/>
    </location>
</feature>
<dbReference type="AlphaFoldDB" id="A0A7W6E580"/>
<dbReference type="InterPro" id="IPR004155">
    <property type="entry name" value="PBS_lyase_HEAT"/>
</dbReference>
<evidence type="ECO:0000313" key="2">
    <source>
        <dbReference type="EMBL" id="MBB3994971.1"/>
    </source>
</evidence>
<proteinExistence type="predicted"/>
<dbReference type="InterPro" id="IPR016024">
    <property type="entry name" value="ARM-type_fold"/>
</dbReference>
<dbReference type="InterPro" id="IPR025406">
    <property type="entry name" value="DUF4132"/>
</dbReference>
<dbReference type="SMART" id="SM00567">
    <property type="entry name" value="EZ_HEAT"/>
    <property type="match status" value="2"/>
</dbReference>
<dbReference type="Gene3D" id="1.25.10.10">
    <property type="entry name" value="Leucine-rich Repeat Variant"/>
    <property type="match status" value="2"/>
</dbReference>
<name>A0A7W6E580_9RHOB</name>
<dbReference type="RefSeq" id="WP_184566459.1">
    <property type="nucleotide sequence ID" value="NZ_JACIEI010000009.1"/>
</dbReference>
<dbReference type="Pfam" id="PF13569">
    <property type="entry name" value="DUF4132"/>
    <property type="match status" value="1"/>
</dbReference>
<evidence type="ECO:0000313" key="3">
    <source>
        <dbReference type="Proteomes" id="UP000530268"/>
    </source>
</evidence>
<organism evidence="2 3">
    <name type="scientific">Sulfitobacter undariae</name>
    <dbReference type="NCBI Taxonomy" id="1563671"/>
    <lineage>
        <taxon>Bacteria</taxon>
        <taxon>Pseudomonadati</taxon>
        <taxon>Pseudomonadota</taxon>
        <taxon>Alphaproteobacteria</taxon>
        <taxon>Rhodobacterales</taxon>
        <taxon>Roseobacteraceae</taxon>
        <taxon>Sulfitobacter</taxon>
    </lineage>
</organism>
<dbReference type="InterPro" id="IPR011989">
    <property type="entry name" value="ARM-like"/>
</dbReference>
<reference evidence="2 3" key="1">
    <citation type="submission" date="2020-08" db="EMBL/GenBank/DDBJ databases">
        <title>Genomic Encyclopedia of Type Strains, Phase IV (KMG-IV): sequencing the most valuable type-strain genomes for metagenomic binning, comparative biology and taxonomic classification.</title>
        <authorList>
            <person name="Goeker M."/>
        </authorList>
    </citation>
    <scope>NUCLEOTIDE SEQUENCE [LARGE SCALE GENOMIC DNA]</scope>
    <source>
        <strain evidence="2 3">DSM 102234</strain>
    </source>
</reference>
<accession>A0A7W6E580</accession>
<protein>
    <recommendedName>
        <fullName evidence="1">DUF4132 domain-containing protein</fullName>
    </recommendedName>
</protein>
<dbReference type="EMBL" id="JACIEI010000009">
    <property type="protein sequence ID" value="MBB3994971.1"/>
    <property type="molecule type" value="Genomic_DNA"/>
</dbReference>
<dbReference type="SUPFAM" id="SSF48371">
    <property type="entry name" value="ARM repeat"/>
    <property type="match status" value="1"/>
</dbReference>
<gene>
    <name evidence="2" type="ORF">GGR95_002621</name>
</gene>
<dbReference type="Proteomes" id="UP000530268">
    <property type="component" value="Unassembled WGS sequence"/>
</dbReference>
<keyword evidence="3" id="KW-1185">Reference proteome</keyword>
<comment type="caution">
    <text evidence="2">The sequence shown here is derived from an EMBL/GenBank/DDBJ whole genome shotgun (WGS) entry which is preliminary data.</text>
</comment>